<name>A0ABU9YUG8_9RHOO</name>
<protein>
    <submittedName>
        <fullName evidence="2">DUF1826 domain-containing protein</fullName>
    </submittedName>
</protein>
<feature type="compositionally biased region" description="Polar residues" evidence="1">
    <location>
        <begin position="1"/>
        <end position="10"/>
    </location>
</feature>
<reference evidence="2 3" key="1">
    <citation type="journal article" date="2018" name="Int. J. Syst. Evol. Microbiol.">
        <title>Uliginosibacterium sediminicola sp. nov., isolated from freshwater sediment.</title>
        <authorList>
            <person name="Hwang W.M."/>
            <person name="Kim S.M."/>
            <person name="Kang K."/>
            <person name="Ahn T.Y."/>
        </authorList>
    </citation>
    <scope>NUCLEOTIDE SEQUENCE [LARGE SCALE GENOMIC DNA]</scope>
    <source>
        <strain evidence="2 3">M1-21</strain>
    </source>
</reference>
<feature type="region of interest" description="Disordered" evidence="1">
    <location>
        <begin position="1"/>
        <end position="25"/>
    </location>
</feature>
<evidence type="ECO:0000313" key="3">
    <source>
        <dbReference type="Proteomes" id="UP001410394"/>
    </source>
</evidence>
<comment type="caution">
    <text evidence="2">The sequence shown here is derived from an EMBL/GenBank/DDBJ whole genome shotgun (WGS) entry which is preliminary data.</text>
</comment>
<dbReference type="RefSeq" id="WP_345918137.1">
    <property type="nucleotide sequence ID" value="NZ_JBDIVE010000001.1"/>
</dbReference>
<gene>
    <name evidence="2" type="ORF">ABDB84_02695</name>
</gene>
<sequence length="230" mass="24740">MQPHHSSATLQPARHTVPDDAPPSLSRSDSLLDLTAIFAPQTRIAILERAPDSGISAYLDTLATRGELRLGLRCVIDAGTAPELKHWPAEAGRRALEEDIAFISGAYGELLGCARVGLRLEVLGSAMCPRFHVDHTGIRLLCTYRGDGTEWLDERYADRRWLGAAAQGQADEDSGLICSARGIHRIAPFALALLKGDAWQGNAGQGLIHRSPVVSAALAPRVVLALDAIW</sequence>
<dbReference type="InterPro" id="IPR014955">
    <property type="entry name" value="DUF1826"/>
</dbReference>
<accession>A0ABU9YUG8</accession>
<keyword evidence="3" id="KW-1185">Reference proteome</keyword>
<dbReference type="Proteomes" id="UP001410394">
    <property type="component" value="Unassembled WGS sequence"/>
</dbReference>
<evidence type="ECO:0000313" key="2">
    <source>
        <dbReference type="EMBL" id="MEN3067370.1"/>
    </source>
</evidence>
<evidence type="ECO:0000256" key="1">
    <source>
        <dbReference type="SAM" id="MobiDB-lite"/>
    </source>
</evidence>
<dbReference type="EMBL" id="JBDIVE010000001">
    <property type="protein sequence ID" value="MEN3067370.1"/>
    <property type="molecule type" value="Genomic_DNA"/>
</dbReference>
<organism evidence="2 3">
    <name type="scientific">Uliginosibacterium sediminicola</name>
    <dbReference type="NCBI Taxonomy" id="2024550"/>
    <lineage>
        <taxon>Bacteria</taxon>
        <taxon>Pseudomonadati</taxon>
        <taxon>Pseudomonadota</taxon>
        <taxon>Betaproteobacteria</taxon>
        <taxon>Rhodocyclales</taxon>
        <taxon>Zoogloeaceae</taxon>
        <taxon>Uliginosibacterium</taxon>
    </lineage>
</organism>
<proteinExistence type="predicted"/>
<dbReference type="Pfam" id="PF08856">
    <property type="entry name" value="DUF1826"/>
    <property type="match status" value="1"/>
</dbReference>